<evidence type="ECO:0000259" key="2">
    <source>
        <dbReference type="Pfam" id="PF00656"/>
    </source>
</evidence>
<dbReference type="InterPro" id="IPR029030">
    <property type="entry name" value="Caspase-like_dom_sf"/>
</dbReference>
<dbReference type="Gene3D" id="1.25.40.10">
    <property type="entry name" value="Tetratricopeptide repeat domain"/>
    <property type="match status" value="1"/>
</dbReference>
<dbReference type="GO" id="GO:0004197">
    <property type="term" value="F:cysteine-type endopeptidase activity"/>
    <property type="evidence" value="ECO:0007669"/>
    <property type="project" value="InterPro"/>
</dbReference>
<feature type="region of interest" description="Disordered" evidence="1">
    <location>
        <begin position="418"/>
        <end position="438"/>
    </location>
</feature>
<keyword evidence="4" id="KW-1185">Reference proteome</keyword>
<dbReference type="Pfam" id="PF08238">
    <property type="entry name" value="Sel1"/>
    <property type="match status" value="3"/>
</dbReference>
<dbReference type="SUPFAM" id="SSF81901">
    <property type="entry name" value="HCP-like"/>
    <property type="match status" value="1"/>
</dbReference>
<feature type="domain" description="Peptidase C14 caspase" evidence="2">
    <location>
        <begin position="5"/>
        <end position="230"/>
    </location>
</feature>
<dbReference type="Proteomes" id="UP000184268">
    <property type="component" value="Unassembled WGS sequence"/>
</dbReference>
<sequence>MTAQRHAVLIGNDHFPDDSHKLSPLRCPVADVEGLEEQLGNQAKGGFSSVRVLKNETSSQVKLAIYETFRQAGSDDLVLIYYSGHGKQNAEGVLHLSTLDTRCDLLEPTSVDVGVLRQYAKNSKSNKIVFILDCCFSGAIAGAFAKGAVEDQLQMMRTEGRGTYIMTGSTGIQVSLEKEEDRYSVFTKYLIEGLKTGEADSSGDGTITIDEWYDYVNQRVRNDSPQQPSKWSFDVRGDLIIAKSGKVPRQERAKAIKRKLYRLAGEEQIPESLLEHARQIAQTEPSALNETEQRLDALLSQLLKDKLSIPQLIYQWGAEQRWQEAPLPTSPPPASKVSPLKSISTVEEPPSKEPKLDTVASPIRPDPAQRLDPEPRAAAPAAPADKPGGRGAGLAILLALVIAGALAYGLYLHDSQPSAVTEPPVAKPTPSPTATQPDHSAAMKEAFQAYQQQRYQEAYRRYQELAAQGNIKAQYNQAMMLNKGQGTEQDVTAAIHLLRPIATDEYPKYQYYLARIYVDHPTLDPNYRTTHRLLQSAAAGGNLFAQDLMGTLHRDGLGVPANLDEAQHWYQQAAQQGHRNAMVHLRDLLLQEPTAESQQQATYWQNQIEQLSSNNP</sequence>
<dbReference type="Gene3D" id="3.40.50.1460">
    <property type="match status" value="1"/>
</dbReference>
<evidence type="ECO:0000313" key="4">
    <source>
        <dbReference type="Proteomes" id="UP000184268"/>
    </source>
</evidence>
<dbReference type="OrthoDB" id="6306375at2"/>
<accession>A0A1M5X6G5</accession>
<protein>
    <submittedName>
        <fullName evidence="3">Sel1 repeat-containing protein</fullName>
    </submittedName>
</protein>
<dbReference type="PANTHER" id="PTHR45011">
    <property type="entry name" value="DAP3-BINDING CELL DEATH ENHANCER 1"/>
    <property type="match status" value="1"/>
</dbReference>
<dbReference type="SUPFAM" id="SSF52129">
    <property type="entry name" value="Caspase-like"/>
    <property type="match status" value="1"/>
</dbReference>
<gene>
    <name evidence="3" type="ORF">SAMN02745129_3226</name>
</gene>
<dbReference type="RefSeq" id="WP_067661023.1">
    <property type="nucleotide sequence ID" value="NZ_FQXG01000005.1"/>
</dbReference>
<evidence type="ECO:0000313" key="3">
    <source>
        <dbReference type="EMBL" id="SHH94813.1"/>
    </source>
</evidence>
<feature type="region of interest" description="Disordered" evidence="1">
    <location>
        <begin position="324"/>
        <end position="388"/>
    </location>
</feature>
<dbReference type="PANTHER" id="PTHR45011:SF1">
    <property type="entry name" value="DAP3-BINDING CELL DEATH ENHANCER 1"/>
    <property type="match status" value="1"/>
</dbReference>
<feature type="compositionally biased region" description="Low complexity" evidence="1">
    <location>
        <begin position="376"/>
        <end position="386"/>
    </location>
</feature>
<name>A0A1M5X6G5_9GAMM</name>
<evidence type="ECO:0000256" key="1">
    <source>
        <dbReference type="SAM" id="MobiDB-lite"/>
    </source>
</evidence>
<dbReference type="GO" id="GO:0006508">
    <property type="term" value="P:proteolysis"/>
    <property type="evidence" value="ECO:0007669"/>
    <property type="project" value="InterPro"/>
</dbReference>
<dbReference type="InterPro" id="IPR052748">
    <property type="entry name" value="ISR_Activator"/>
</dbReference>
<dbReference type="InterPro" id="IPR018247">
    <property type="entry name" value="EF_Hand_1_Ca_BS"/>
</dbReference>
<dbReference type="PROSITE" id="PS00018">
    <property type="entry name" value="EF_HAND_1"/>
    <property type="match status" value="1"/>
</dbReference>
<dbReference type="InterPro" id="IPR006597">
    <property type="entry name" value="Sel1-like"/>
</dbReference>
<dbReference type="STRING" id="299255.SAMN02745129_3226"/>
<dbReference type="SMART" id="SM00671">
    <property type="entry name" value="SEL1"/>
    <property type="match status" value="4"/>
</dbReference>
<dbReference type="Pfam" id="PF00656">
    <property type="entry name" value="Peptidase_C14"/>
    <property type="match status" value="1"/>
</dbReference>
<dbReference type="InterPro" id="IPR011990">
    <property type="entry name" value="TPR-like_helical_dom_sf"/>
</dbReference>
<proteinExistence type="predicted"/>
<dbReference type="InterPro" id="IPR011600">
    <property type="entry name" value="Pept_C14_caspase"/>
</dbReference>
<dbReference type="EMBL" id="FQXG01000005">
    <property type="protein sequence ID" value="SHH94813.1"/>
    <property type="molecule type" value="Genomic_DNA"/>
</dbReference>
<dbReference type="AlphaFoldDB" id="A0A1M5X6G5"/>
<dbReference type="NCBIfam" id="NF047832">
    <property type="entry name" value="caspase_w_EACC1"/>
    <property type="match status" value="1"/>
</dbReference>
<organism evidence="3 4">
    <name type="scientific">Ferrimonas marina</name>
    <dbReference type="NCBI Taxonomy" id="299255"/>
    <lineage>
        <taxon>Bacteria</taxon>
        <taxon>Pseudomonadati</taxon>
        <taxon>Pseudomonadota</taxon>
        <taxon>Gammaproteobacteria</taxon>
        <taxon>Alteromonadales</taxon>
        <taxon>Ferrimonadaceae</taxon>
        <taxon>Ferrimonas</taxon>
    </lineage>
</organism>
<reference evidence="4" key="1">
    <citation type="submission" date="2016-11" db="EMBL/GenBank/DDBJ databases">
        <authorList>
            <person name="Varghese N."/>
            <person name="Submissions S."/>
        </authorList>
    </citation>
    <scope>NUCLEOTIDE SEQUENCE [LARGE SCALE GENOMIC DNA]</scope>
    <source>
        <strain evidence="4">DSM 16917</strain>
    </source>
</reference>